<comment type="caution">
    <text evidence="3">The sequence shown here is derived from an EMBL/GenBank/DDBJ whole genome shotgun (WGS) entry which is preliminary data.</text>
</comment>
<evidence type="ECO:0000256" key="2">
    <source>
        <dbReference type="ARBA" id="ARBA00023002"/>
    </source>
</evidence>
<dbReference type="InterPro" id="IPR051122">
    <property type="entry name" value="SDR_DHRS6-like"/>
</dbReference>
<evidence type="ECO:0000313" key="3">
    <source>
        <dbReference type="EMBL" id="MEC5386427.1"/>
    </source>
</evidence>
<dbReference type="EMBL" id="JAYXHS010000002">
    <property type="protein sequence ID" value="MEC5386427.1"/>
    <property type="molecule type" value="Genomic_DNA"/>
</dbReference>
<keyword evidence="4" id="KW-1185">Reference proteome</keyword>
<gene>
    <name evidence="3" type="ORF">VVD49_11885</name>
</gene>
<name>A0ABU6K449_9RHOO</name>
<proteinExistence type="inferred from homology"/>
<evidence type="ECO:0000256" key="1">
    <source>
        <dbReference type="ARBA" id="ARBA00006484"/>
    </source>
</evidence>
<dbReference type="InterPro" id="IPR002347">
    <property type="entry name" value="SDR_fam"/>
</dbReference>
<dbReference type="PANTHER" id="PTHR43477">
    <property type="entry name" value="DIHYDROANTICAPSIN 7-DEHYDROGENASE"/>
    <property type="match status" value="1"/>
</dbReference>
<dbReference type="SUPFAM" id="SSF51735">
    <property type="entry name" value="NAD(P)-binding Rossmann-fold domains"/>
    <property type="match status" value="1"/>
</dbReference>
<reference evidence="3 4" key="1">
    <citation type="submission" date="2024-01" db="EMBL/GenBank/DDBJ databases">
        <title>Uliginosibacterium soil sp. nov.</title>
        <authorList>
            <person name="Lv Y."/>
        </authorList>
    </citation>
    <scope>NUCLEOTIDE SEQUENCE [LARGE SCALE GENOMIC DNA]</scope>
    <source>
        <strain evidence="3 4">H3</strain>
    </source>
</reference>
<dbReference type="Proteomes" id="UP001331561">
    <property type="component" value="Unassembled WGS sequence"/>
</dbReference>
<dbReference type="RefSeq" id="WP_327599393.1">
    <property type="nucleotide sequence ID" value="NZ_JAYXHS010000002.1"/>
</dbReference>
<evidence type="ECO:0000313" key="4">
    <source>
        <dbReference type="Proteomes" id="UP001331561"/>
    </source>
</evidence>
<sequence>MDLKLANKIVLVTGGSKGLGLAAARSFLAEGAKVAIVSRSADNIATARDVLAKEGFKVHGAVGDLSNPDEAERVVAEVEREVGPIDVLVNSAGAAKRKAAKELDAASWKAALDAKFFPYVHAQDAVLKRFRERAEALGLTGDTPPTQQVGAIVNIVGTGGKIPNETHITGGSANAALLLSTIGLAQYYAKFGIRINAVNPGVTLTERVEQTLTFEAQRLGIDKAQARQQGEASAPLRRFGRAEEVADVVTFVASERASYVVGALIPVDGGQKPVL</sequence>
<dbReference type="InterPro" id="IPR036291">
    <property type="entry name" value="NAD(P)-bd_dom_sf"/>
</dbReference>
<organism evidence="3 4">
    <name type="scientific">Uliginosibacterium silvisoli</name>
    <dbReference type="NCBI Taxonomy" id="3114758"/>
    <lineage>
        <taxon>Bacteria</taxon>
        <taxon>Pseudomonadati</taxon>
        <taxon>Pseudomonadota</taxon>
        <taxon>Betaproteobacteria</taxon>
        <taxon>Rhodocyclales</taxon>
        <taxon>Zoogloeaceae</taxon>
        <taxon>Uliginosibacterium</taxon>
    </lineage>
</organism>
<keyword evidence="2" id="KW-0560">Oxidoreductase</keyword>
<dbReference type="PRINTS" id="PR00081">
    <property type="entry name" value="GDHRDH"/>
</dbReference>
<dbReference type="Gene3D" id="3.40.50.720">
    <property type="entry name" value="NAD(P)-binding Rossmann-like Domain"/>
    <property type="match status" value="1"/>
</dbReference>
<protein>
    <submittedName>
        <fullName evidence="3">SDR family NAD(P)-dependent oxidoreductase</fullName>
    </submittedName>
</protein>
<dbReference type="Pfam" id="PF00106">
    <property type="entry name" value="adh_short"/>
    <property type="match status" value="1"/>
</dbReference>
<dbReference type="PANTHER" id="PTHR43477:SF1">
    <property type="entry name" value="DIHYDROANTICAPSIN 7-DEHYDROGENASE"/>
    <property type="match status" value="1"/>
</dbReference>
<comment type="similarity">
    <text evidence="1">Belongs to the short-chain dehydrogenases/reductases (SDR) family.</text>
</comment>
<accession>A0ABU6K449</accession>